<feature type="domain" description="N-acetyltransferase" evidence="2">
    <location>
        <begin position="369"/>
        <end position="514"/>
    </location>
</feature>
<reference evidence="5" key="1">
    <citation type="submission" date="2016-06" db="EMBL/GenBank/DDBJ databases">
        <title>Complete genome sequence of Actinoalloteichus fjordicus DSM 46855 (=ADI127-17), type strain of the new species Actinoalloteichus fjordicus.</title>
        <authorList>
            <person name="Ruckert C."/>
            <person name="Nouioui I."/>
            <person name="Willmese J."/>
            <person name="van Wezel G."/>
            <person name="Klenk H.-P."/>
            <person name="Kalinowski J."/>
            <person name="Zotchev S.B."/>
        </authorList>
    </citation>
    <scope>NUCLEOTIDE SEQUENCE [LARGE SCALE GENOMIC DNA]</scope>
    <source>
        <strain evidence="5">ADI127-7</strain>
    </source>
</reference>
<evidence type="ECO:0000259" key="2">
    <source>
        <dbReference type="PROSITE" id="PS51186"/>
    </source>
</evidence>
<dbReference type="InterPro" id="IPR002912">
    <property type="entry name" value="ACT_dom"/>
</dbReference>
<dbReference type="RefSeq" id="WP_157434117.1">
    <property type="nucleotide sequence ID" value="NZ_CP016076.1"/>
</dbReference>
<protein>
    <submittedName>
        <fullName evidence="4">ACT domain-containing protein,acetyltransferase (GNAT) family protein</fullName>
    </submittedName>
</protein>
<sequence>MHPPQAPGSPQAVPPRVPGWAREALELAGVFFAAAVAHVFAGGLAEQEDGPALLMVTGAVLVAASVLVRAWHSRRGSGRRPAVLRTGRRRDRALAWIFRARRRRLAGGGGTITGEAGPAESGPRESGPAQPHPAESDTRPAADGLVAETERGADAAATAASAAPSPRPLFVPTQPGAAREAVLWRLRVSVEDRPGRLAFLTGVLAGLSVDIRSLEVHPTDAGIVDELLVDAPTSVTAADLAEALLRAGGTQPHVVPADRHELTDPPARALGLAARIAADPDELVAVLADLLDTAEIRLDEVAIGESDVLAGTRLTLAEARIGTLRLSRPDLAFTPAEFARARALRDLAVQIRAGRRRDGVTMLAAGREISVEQADRLDLAAVRDLHRRCSPDSRFRRYRTAAGPGRDGLRRLLTPGHAHTLLARDADDGVIAMACLVWRDGEGELGLLVRDDWQRRGLGTMLARELMRTAEARGARSVHAYVQADNLCMIRIMNRVVPEPARSCRDGILHLTADLQDQPRT</sequence>
<keyword evidence="5" id="KW-1185">Reference proteome</keyword>
<evidence type="ECO:0000256" key="1">
    <source>
        <dbReference type="SAM" id="MobiDB-lite"/>
    </source>
</evidence>
<dbReference type="KEGG" id="acad:UA74_11185"/>
<dbReference type="InterPro" id="IPR016181">
    <property type="entry name" value="Acyl_CoA_acyltransferase"/>
</dbReference>
<feature type="compositionally biased region" description="Low complexity" evidence="1">
    <location>
        <begin position="154"/>
        <end position="164"/>
    </location>
</feature>
<name>A0AAC9LCQ5_9PSEU</name>
<dbReference type="PROSITE" id="PS51186">
    <property type="entry name" value="GNAT"/>
    <property type="match status" value="1"/>
</dbReference>
<dbReference type="InterPro" id="IPR045865">
    <property type="entry name" value="ACT-like_dom_sf"/>
</dbReference>
<dbReference type="Proteomes" id="UP000185511">
    <property type="component" value="Chromosome"/>
</dbReference>
<organism evidence="4 5">
    <name type="scientific">Actinoalloteichus fjordicus</name>
    <dbReference type="NCBI Taxonomy" id="1612552"/>
    <lineage>
        <taxon>Bacteria</taxon>
        <taxon>Bacillati</taxon>
        <taxon>Actinomycetota</taxon>
        <taxon>Actinomycetes</taxon>
        <taxon>Pseudonocardiales</taxon>
        <taxon>Pseudonocardiaceae</taxon>
        <taxon>Actinoalloteichus</taxon>
    </lineage>
</organism>
<evidence type="ECO:0000259" key="3">
    <source>
        <dbReference type="PROSITE" id="PS51671"/>
    </source>
</evidence>
<proteinExistence type="predicted"/>
<dbReference type="SUPFAM" id="SSF55021">
    <property type="entry name" value="ACT-like"/>
    <property type="match status" value="1"/>
</dbReference>
<dbReference type="EMBL" id="CP016076">
    <property type="protein sequence ID" value="APU14297.1"/>
    <property type="molecule type" value="Genomic_DNA"/>
</dbReference>
<accession>A0AAC9LCQ5</accession>
<dbReference type="Pfam" id="PF00583">
    <property type="entry name" value="Acetyltransf_1"/>
    <property type="match status" value="1"/>
</dbReference>
<gene>
    <name evidence="4" type="ORF">UA74_11185</name>
</gene>
<feature type="domain" description="ACT" evidence="3">
    <location>
        <begin position="185"/>
        <end position="257"/>
    </location>
</feature>
<dbReference type="Gene3D" id="3.30.70.260">
    <property type="match status" value="1"/>
</dbReference>
<dbReference type="AlphaFoldDB" id="A0AAC9LCQ5"/>
<dbReference type="CDD" id="cd02116">
    <property type="entry name" value="ACT"/>
    <property type="match status" value="1"/>
</dbReference>
<dbReference type="GO" id="GO:0016747">
    <property type="term" value="F:acyltransferase activity, transferring groups other than amino-acyl groups"/>
    <property type="evidence" value="ECO:0007669"/>
    <property type="project" value="InterPro"/>
</dbReference>
<evidence type="ECO:0000313" key="5">
    <source>
        <dbReference type="Proteomes" id="UP000185511"/>
    </source>
</evidence>
<dbReference type="PROSITE" id="PS51671">
    <property type="entry name" value="ACT"/>
    <property type="match status" value="1"/>
</dbReference>
<dbReference type="Gene3D" id="3.40.630.30">
    <property type="match status" value="1"/>
</dbReference>
<evidence type="ECO:0000313" key="4">
    <source>
        <dbReference type="EMBL" id="APU14297.1"/>
    </source>
</evidence>
<dbReference type="CDD" id="cd04301">
    <property type="entry name" value="NAT_SF"/>
    <property type="match status" value="1"/>
</dbReference>
<dbReference type="SUPFAM" id="SSF55729">
    <property type="entry name" value="Acyl-CoA N-acyltransferases (Nat)"/>
    <property type="match status" value="1"/>
</dbReference>
<feature type="region of interest" description="Disordered" evidence="1">
    <location>
        <begin position="107"/>
        <end position="173"/>
    </location>
</feature>
<dbReference type="InterPro" id="IPR000182">
    <property type="entry name" value="GNAT_dom"/>
</dbReference>